<dbReference type="PANTHER" id="PTHR43884">
    <property type="entry name" value="ACYL-COA DEHYDROGENASE"/>
    <property type="match status" value="1"/>
</dbReference>
<comment type="similarity">
    <text evidence="2 5">Belongs to the acyl-CoA dehydrogenase family.</text>
</comment>
<dbReference type="Gene3D" id="1.10.540.10">
    <property type="entry name" value="Acyl-CoA dehydrogenase/oxidase, N-terminal domain"/>
    <property type="match status" value="1"/>
</dbReference>
<dbReference type="Pfam" id="PF02770">
    <property type="entry name" value="Acyl-CoA_dh_M"/>
    <property type="match status" value="1"/>
</dbReference>
<protein>
    <submittedName>
        <fullName evidence="9">Acyl-CoA dehydrogenase domain-containing protein</fullName>
    </submittedName>
</protein>
<dbReference type="SUPFAM" id="SSF56645">
    <property type="entry name" value="Acyl-CoA dehydrogenase NM domain-like"/>
    <property type="match status" value="1"/>
</dbReference>
<dbReference type="Gene3D" id="2.40.110.10">
    <property type="entry name" value="Butyryl-CoA Dehydrogenase, subunit A, domain 2"/>
    <property type="match status" value="1"/>
</dbReference>
<dbReference type="AlphaFoldDB" id="L9VPD5"/>
<dbReference type="Pfam" id="PF00441">
    <property type="entry name" value="Acyl-CoA_dh_1"/>
    <property type="match status" value="1"/>
</dbReference>
<dbReference type="STRING" id="1114856.GCA_000383975_04327"/>
<evidence type="ECO:0000256" key="2">
    <source>
        <dbReference type="ARBA" id="ARBA00009347"/>
    </source>
</evidence>
<dbReference type="EMBL" id="AOHW01000040">
    <property type="protein sequence ID" value="ELY38926.1"/>
    <property type="molecule type" value="Genomic_DNA"/>
</dbReference>
<evidence type="ECO:0000313" key="9">
    <source>
        <dbReference type="EMBL" id="ELY38926.1"/>
    </source>
</evidence>
<feature type="domain" description="Acyl-CoA dehydrogenase/oxidase C-terminal" evidence="6">
    <location>
        <begin position="240"/>
        <end position="388"/>
    </location>
</feature>
<comment type="cofactor">
    <cofactor evidence="1 5">
        <name>FAD</name>
        <dbReference type="ChEBI" id="CHEBI:57692"/>
    </cofactor>
</comment>
<evidence type="ECO:0000256" key="4">
    <source>
        <dbReference type="ARBA" id="ARBA00022827"/>
    </source>
</evidence>
<dbReference type="GO" id="GO:0050660">
    <property type="term" value="F:flavin adenine dinucleotide binding"/>
    <property type="evidence" value="ECO:0007669"/>
    <property type="project" value="InterPro"/>
</dbReference>
<dbReference type="Gene3D" id="1.20.140.10">
    <property type="entry name" value="Butyryl-CoA Dehydrogenase, subunit A, domain 3"/>
    <property type="match status" value="1"/>
</dbReference>
<dbReference type="Pfam" id="PF02771">
    <property type="entry name" value="Acyl-CoA_dh_N"/>
    <property type="match status" value="1"/>
</dbReference>
<comment type="caution">
    <text evidence="9">The sequence shown here is derived from an EMBL/GenBank/DDBJ whole genome shotgun (WGS) entry which is preliminary data.</text>
</comment>
<accession>L9VPD5</accession>
<feature type="domain" description="Acyl-CoA oxidase/dehydrogenase middle" evidence="7">
    <location>
        <begin position="129"/>
        <end position="228"/>
    </location>
</feature>
<evidence type="ECO:0000259" key="6">
    <source>
        <dbReference type="Pfam" id="PF00441"/>
    </source>
</evidence>
<dbReference type="eggNOG" id="arCOG04350">
    <property type="taxonomic scope" value="Archaea"/>
</dbReference>
<dbReference type="InterPro" id="IPR009100">
    <property type="entry name" value="AcylCoA_DH/oxidase_NM_dom_sf"/>
</dbReference>
<name>L9VPD5_9EURY</name>
<dbReference type="Proteomes" id="UP000011599">
    <property type="component" value="Unassembled WGS sequence"/>
</dbReference>
<keyword evidence="10" id="KW-1185">Reference proteome</keyword>
<dbReference type="GO" id="GO:0003995">
    <property type="term" value="F:acyl-CoA dehydrogenase activity"/>
    <property type="evidence" value="ECO:0007669"/>
    <property type="project" value="TreeGrafter"/>
</dbReference>
<sequence length="395" mass="43737">MGEIPVMDFELSDEQRLIRSQVRDLCDEFGDEYWREKDLKHEYPTAFFEAFADGGWCGITIPESYGGQGYGVQEASLVQQEIARSGAGMAGTSITAHHTFSTEPLVAFADEEHKERYLPDIADGSVQVCTGVTEPNAGTDTSRIETVAEREGDEYVINGQKIWTSKAQEADVIMLLTRTEPRAESDRFGGLTLFFTEFSRDMDGVEVSEIPKAGRGASDSNEVWFNDVRIPAADRIGEEGSGFRYLLRFANTERIAIASNAVGVGQAAIEKAAAYAGERVVFGNPIGSYQAVQHPLADSWAKLEQDELMIRKAAWLYDTDRDCGAEANAVKLRASEDSLEACERAIRAHGGMGYASEYDVERYWRETMINVIAPISNEMVKNYIAEHVLGLPKSY</sequence>
<evidence type="ECO:0000259" key="7">
    <source>
        <dbReference type="Pfam" id="PF02770"/>
    </source>
</evidence>
<evidence type="ECO:0000313" key="10">
    <source>
        <dbReference type="Proteomes" id="UP000011599"/>
    </source>
</evidence>
<dbReference type="InterPro" id="IPR037069">
    <property type="entry name" value="AcylCoA_DH/ox_N_sf"/>
</dbReference>
<evidence type="ECO:0000256" key="3">
    <source>
        <dbReference type="ARBA" id="ARBA00022630"/>
    </source>
</evidence>
<dbReference type="SUPFAM" id="SSF47203">
    <property type="entry name" value="Acyl-CoA dehydrogenase C-terminal domain-like"/>
    <property type="match status" value="1"/>
</dbReference>
<dbReference type="FunFam" id="1.20.140.10:FF:000012">
    <property type="entry name" value="Acyl-CoA dehydrogenase fadE12"/>
    <property type="match status" value="1"/>
</dbReference>
<reference evidence="9 10" key="1">
    <citation type="journal article" date="2014" name="PLoS Genet.">
        <title>Phylogenetically driven sequencing of extremely halophilic archaea reveals strategies for static and dynamic osmo-response.</title>
        <authorList>
            <person name="Becker E.A."/>
            <person name="Seitzer P.M."/>
            <person name="Tritt A."/>
            <person name="Larsen D."/>
            <person name="Krusor M."/>
            <person name="Yao A.I."/>
            <person name="Wu D."/>
            <person name="Madern D."/>
            <person name="Eisen J.A."/>
            <person name="Darling A.E."/>
            <person name="Facciotti M.T."/>
        </authorList>
    </citation>
    <scope>NUCLEOTIDE SEQUENCE [LARGE SCALE GENOMIC DNA]</scope>
    <source>
        <strain evidence="9 10">GA33</strain>
    </source>
</reference>
<keyword evidence="3 5" id="KW-0285">Flavoprotein</keyword>
<dbReference type="InterPro" id="IPR036250">
    <property type="entry name" value="AcylCo_DH-like_C"/>
</dbReference>
<evidence type="ECO:0000256" key="5">
    <source>
        <dbReference type="RuleBase" id="RU362125"/>
    </source>
</evidence>
<dbReference type="PATRIC" id="fig|1114856.3.peg.3326"/>
<dbReference type="InterPro" id="IPR046373">
    <property type="entry name" value="Acyl-CoA_Oxase/DH_mid-dom_sf"/>
</dbReference>
<proteinExistence type="inferred from homology"/>
<keyword evidence="4 5" id="KW-0274">FAD</keyword>
<dbReference type="PANTHER" id="PTHR43884:SF12">
    <property type="entry name" value="ISOVALERYL-COA DEHYDROGENASE, MITOCHONDRIAL-RELATED"/>
    <property type="match status" value="1"/>
</dbReference>
<evidence type="ECO:0000259" key="8">
    <source>
        <dbReference type="Pfam" id="PF02771"/>
    </source>
</evidence>
<organism evidence="9 10">
    <name type="scientific">Natronorubrum tibetense GA33</name>
    <dbReference type="NCBI Taxonomy" id="1114856"/>
    <lineage>
        <taxon>Archaea</taxon>
        <taxon>Methanobacteriati</taxon>
        <taxon>Methanobacteriota</taxon>
        <taxon>Stenosarchaea group</taxon>
        <taxon>Halobacteria</taxon>
        <taxon>Halobacteriales</taxon>
        <taxon>Natrialbaceae</taxon>
        <taxon>Natronorubrum</taxon>
    </lineage>
</organism>
<evidence type="ECO:0000256" key="1">
    <source>
        <dbReference type="ARBA" id="ARBA00001974"/>
    </source>
</evidence>
<keyword evidence="5" id="KW-0560">Oxidoreductase</keyword>
<dbReference type="InterPro" id="IPR013786">
    <property type="entry name" value="AcylCoA_DH/ox_N"/>
</dbReference>
<gene>
    <name evidence="9" type="ORF">C496_16082</name>
</gene>
<dbReference type="InterPro" id="IPR009075">
    <property type="entry name" value="AcylCo_DH/oxidase_C"/>
</dbReference>
<dbReference type="InterPro" id="IPR006091">
    <property type="entry name" value="Acyl-CoA_Oxase/DH_mid-dom"/>
</dbReference>
<feature type="domain" description="Acyl-CoA dehydrogenase/oxidase N-terminal" evidence="8">
    <location>
        <begin position="12"/>
        <end position="124"/>
    </location>
</feature>